<gene>
    <name evidence="2" type="ORF">DL546_006883</name>
</gene>
<sequence>MATGPSSTPVKVPASATSYTPATQDQDLRSQINAILIRDGHIVKIQETLLHALNAHSSNWPTLLQTHALTLLRSGEVTSFPALLSRVLDDVRSDTLLSSPGTHTNGTNGSAIEVKKPNGTSSDDKPNLVLPQAVVDEALKVTRESLEEVCEIEPDKT</sequence>
<dbReference type="EMBL" id="QVQW01000034">
    <property type="protein sequence ID" value="RKU44177.1"/>
    <property type="molecule type" value="Genomic_DNA"/>
</dbReference>
<feature type="region of interest" description="Disordered" evidence="1">
    <location>
        <begin position="1"/>
        <end position="22"/>
    </location>
</feature>
<dbReference type="STRING" id="177199.A0A420Y8P1"/>
<comment type="caution">
    <text evidence="2">The sequence shown here is derived from an EMBL/GenBank/DDBJ whole genome shotgun (WGS) entry which is preliminary data.</text>
</comment>
<organism evidence="2 3">
    <name type="scientific">Coniochaeta pulveracea</name>
    <dbReference type="NCBI Taxonomy" id="177199"/>
    <lineage>
        <taxon>Eukaryota</taxon>
        <taxon>Fungi</taxon>
        <taxon>Dikarya</taxon>
        <taxon>Ascomycota</taxon>
        <taxon>Pezizomycotina</taxon>
        <taxon>Sordariomycetes</taxon>
        <taxon>Sordariomycetidae</taxon>
        <taxon>Coniochaetales</taxon>
        <taxon>Coniochaetaceae</taxon>
        <taxon>Coniochaeta</taxon>
    </lineage>
</organism>
<dbReference type="AlphaFoldDB" id="A0A420Y8P1"/>
<evidence type="ECO:0000313" key="2">
    <source>
        <dbReference type="EMBL" id="RKU44177.1"/>
    </source>
</evidence>
<keyword evidence="3" id="KW-1185">Reference proteome</keyword>
<feature type="compositionally biased region" description="Polar residues" evidence="1">
    <location>
        <begin position="97"/>
        <end position="110"/>
    </location>
</feature>
<protein>
    <submittedName>
        <fullName evidence="2">Uncharacterized protein</fullName>
    </submittedName>
</protein>
<feature type="region of interest" description="Disordered" evidence="1">
    <location>
        <begin position="97"/>
        <end position="128"/>
    </location>
</feature>
<proteinExistence type="predicted"/>
<accession>A0A420Y8P1</accession>
<evidence type="ECO:0000313" key="3">
    <source>
        <dbReference type="Proteomes" id="UP000275385"/>
    </source>
</evidence>
<dbReference type="OrthoDB" id="5355007at2759"/>
<dbReference type="Proteomes" id="UP000275385">
    <property type="component" value="Unassembled WGS sequence"/>
</dbReference>
<name>A0A420Y8P1_9PEZI</name>
<reference evidence="2 3" key="1">
    <citation type="submission" date="2018-08" db="EMBL/GenBank/DDBJ databases">
        <title>Draft genome of the lignicolous fungus Coniochaeta pulveracea.</title>
        <authorList>
            <person name="Borstlap C.J."/>
            <person name="De Witt R.N."/>
            <person name="Botha A."/>
            <person name="Volschenk H."/>
        </authorList>
    </citation>
    <scope>NUCLEOTIDE SEQUENCE [LARGE SCALE GENOMIC DNA]</scope>
    <source>
        <strain evidence="2 3">CAB683</strain>
    </source>
</reference>
<evidence type="ECO:0000256" key="1">
    <source>
        <dbReference type="SAM" id="MobiDB-lite"/>
    </source>
</evidence>